<dbReference type="Proteomes" id="UP001174694">
    <property type="component" value="Unassembled WGS sequence"/>
</dbReference>
<dbReference type="AlphaFoldDB" id="A0AA38RP51"/>
<reference evidence="2" key="1">
    <citation type="submission" date="2022-07" db="EMBL/GenBank/DDBJ databases">
        <title>Fungi with potential for degradation of polypropylene.</title>
        <authorList>
            <person name="Gostincar C."/>
        </authorList>
    </citation>
    <scope>NUCLEOTIDE SEQUENCE</scope>
    <source>
        <strain evidence="2">EXF-13308</strain>
    </source>
</reference>
<gene>
    <name evidence="2" type="ORF">NKR23_g8936</name>
</gene>
<name>A0AA38RP51_9PEZI</name>
<feature type="compositionally biased region" description="Polar residues" evidence="1">
    <location>
        <begin position="375"/>
        <end position="387"/>
    </location>
</feature>
<comment type="caution">
    <text evidence="2">The sequence shown here is derived from an EMBL/GenBank/DDBJ whole genome shotgun (WGS) entry which is preliminary data.</text>
</comment>
<evidence type="ECO:0000256" key="1">
    <source>
        <dbReference type="SAM" id="MobiDB-lite"/>
    </source>
</evidence>
<protein>
    <submittedName>
        <fullName evidence="2">Uncharacterized protein</fullName>
    </submittedName>
</protein>
<evidence type="ECO:0000313" key="2">
    <source>
        <dbReference type="EMBL" id="KAJ9137651.1"/>
    </source>
</evidence>
<organism evidence="2 3">
    <name type="scientific">Pleurostoma richardsiae</name>
    <dbReference type="NCBI Taxonomy" id="41990"/>
    <lineage>
        <taxon>Eukaryota</taxon>
        <taxon>Fungi</taxon>
        <taxon>Dikarya</taxon>
        <taxon>Ascomycota</taxon>
        <taxon>Pezizomycotina</taxon>
        <taxon>Sordariomycetes</taxon>
        <taxon>Sordariomycetidae</taxon>
        <taxon>Calosphaeriales</taxon>
        <taxon>Pleurostomataceae</taxon>
        <taxon>Pleurostoma</taxon>
    </lineage>
</organism>
<keyword evidence="3" id="KW-1185">Reference proteome</keyword>
<accession>A0AA38RP51</accession>
<evidence type="ECO:0000313" key="3">
    <source>
        <dbReference type="Proteomes" id="UP001174694"/>
    </source>
</evidence>
<dbReference type="EMBL" id="JANBVO010000033">
    <property type="protein sequence ID" value="KAJ9137651.1"/>
    <property type="molecule type" value="Genomic_DNA"/>
</dbReference>
<feature type="region of interest" description="Disordered" evidence="1">
    <location>
        <begin position="374"/>
        <end position="395"/>
    </location>
</feature>
<sequence>MARQYRRLYPFKGTELEYIIYLENELRSLRSHATALEAKLAAHGSQTAADVELTSDPIFEVSTPETLKAEVEKRGTPAIPPKWEAATSDFLSRLPTSGAKWLQTRSDARLSTPKQIIDSFHILTLNRCRISSSYPAAQSTAHPLKVVDAYGHLVGLLQVDAQFSKQLHNYSQLLFFCVCHVARSNGFSVEDVDTLVATCLPERDASSKYLSRLRTAASWVAQLIDKLEPTLGYLSPACFLLCGPAIETYREYTTWAKTAEYLVEQIKKRTKSLQDDPPDEVRVSFSPTFLITYVGPWSLDQVNKALGTSLSQEDYASRLRIVRETEDLVREPGANGGEGEIGQRYAQVRRTETRQDPSPSESTTACGMDAELSSLDESSTGQFQSINAGKHGRDDPTATVLDRYNMVRVRFPIFQRTAWKAIWHPSR</sequence>
<proteinExistence type="predicted"/>